<evidence type="ECO:0008006" key="3">
    <source>
        <dbReference type="Google" id="ProtNLM"/>
    </source>
</evidence>
<organism evidence="1 2">
    <name type="scientific">Methanococcoides methylutens</name>
    <dbReference type="NCBI Taxonomy" id="2226"/>
    <lineage>
        <taxon>Archaea</taxon>
        <taxon>Methanobacteriati</taxon>
        <taxon>Methanobacteriota</taxon>
        <taxon>Stenosarchaea group</taxon>
        <taxon>Methanomicrobia</taxon>
        <taxon>Methanosarcinales</taxon>
        <taxon>Methanosarcinaceae</taxon>
        <taxon>Methanococcoides</taxon>
    </lineage>
</organism>
<proteinExistence type="predicted"/>
<reference evidence="1 2" key="1">
    <citation type="submission" date="2014-09" db="EMBL/GenBank/DDBJ databases">
        <title>Draft genome sequence of an obligately methylotrophic methanogen, Methanococcoides methylutens, isolated from marine sediment.</title>
        <authorList>
            <person name="Guan Y."/>
            <person name="Ngugi D.K."/>
            <person name="Blom J."/>
            <person name="Ali S."/>
            <person name="Ferry J.G."/>
            <person name="Stingl U."/>
        </authorList>
    </citation>
    <scope>NUCLEOTIDE SEQUENCE [LARGE SCALE GENOMIC DNA]</scope>
    <source>
        <strain evidence="1 2">DSM 2657</strain>
    </source>
</reference>
<dbReference type="AlphaFoldDB" id="A0A099T4R1"/>
<dbReference type="EMBL" id="JRHO01000009">
    <property type="protein sequence ID" value="KGK99123.1"/>
    <property type="molecule type" value="Genomic_DNA"/>
</dbReference>
<dbReference type="Proteomes" id="UP000029859">
    <property type="component" value="Unassembled WGS sequence"/>
</dbReference>
<accession>A0A099T4R1</accession>
<name>A0A099T4R1_METMT</name>
<evidence type="ECO:0000313" key="2">
    <source>
        <dbReference type="Proteomes" id="UP000029859"/>
    </source>
</evidence>
<dbReference type="InterPro" id="IPR029062">
    <property type="entry name" value="Class_I_gatase-like"/>
</dbReference>
<sequence>MTDVMLIWDNPLLFEKLFEENGLKCQRVLSTSIGTPFLPACKCVIVPTGFANSAYTKILPGIERNSKAFEKFVSAGGSLVVFGALVTKYDHSWLPMQLTYIEKHGETHLHRVGEHEAQWIVENPGQMVECDGYFSETDGDIILRNDDDQAVMVVKKVGGGMIIATSVHEFPSPGFLGCVMENARRSKI</sequence>
<protein>
    <recommendedName>
        <fullName evidence="3">Glutamine amidotransferase domain-containing protein</fullName>
    </recommendedName>
</protein>
<gene>
    <name evidence="1" type="ORF">LI82_03585</name>
</gene>
<dbReference type="RefSeq" id="WP_048193540.1">
    <property type="nucleotide sequence ID" value="NZ_CAAGSM010000002.1"/>
</dbReference>
<dbReference type="OrthoDB" id="130109at2157"/>
<keyword evidence="2" id="KW-1185">Reference proteome</keyword>
<evidence type="ECO:0000313" key="1">
    <source>
        <dbReference type="EMBL" id="KGK99123.1"/>
    </source>
</evidence>
<comment type="caution">
    <text evidence="1">The sequence shown here is derived from an EMBL/GenBank/DDBJ whole genome shotgun (WGS) entry which is preliminary data.</text>
</comment>
<dbReference type="SUPFAM" id="SSF52317">
    <property type="entry name" value="Class I glutamine amidotransferase-like"/>
    <property type="match status" value="1"/>
</dbReference>